<proteinExistence type="inferred from homology"/>
<dbReference type="Gene3D" id="1.10.8.10">
    <property type="entry name" value="DNA helicase RuvA subunit, C-terminal domain"/>
    <property type="match status" value="1"/>
</dbReference>
<dbReference type="CDD" id="cd02440">
    <property type="entry name" value="AdoMet_MTases"/>
    <property type="match status" value="1"/>
</dbReference>
<organism evidence="6 7">
    <name type="scientific">Bifidobacterium magnum</name>
    <dbReference type="NCBI Taxonomy" id="1692"/>
    <lineage>
        <taxon>Bacteria</taxon>
        <taxon>Bacillati</taxon>
        <taxon>Actinomycetota</taxon>
        <taxon>Actinomycetes</taxon>
        <taxon>Bifidobacteriales</taxon>
        <taxon>Bifidobacteriaceae</taxon>
        <taxon>Bifidobacterium</taxon>
    </lineage>
</organism>
<comment type="function">
    <text evidence="4">Methylates the class 1 translation termination release factors RF1/PrfA and RF2/PrfB on the glutamine residue of the universally conserved GGQ motif.</text>
</comment>
<dbReference type="HAMAP" id="MF_02126">
    <property type="entry name" value="RF_methyltr_PrmC"/>
    <property type="match status" value="1"/>
</dbReference>
<dbReference type="AlphaFoldDB" id="A0A087BBQ2"/>
<evidence type="ECO:0000256" key="1">
    <source>
        <dbReference type="ARBA" id="ARBA00022603"/>
    </source>
</evidence>
<evidence type="ECO:0000256" key="3">
    <source>
        <dbReference type="ARBA" id="ARBA00022691"/>
    </source>
</evidence>
<dbReference type="NCBIfam" id="TIGR03534">
    <property type="entry name" value="RF_mod_PrmC"/>
    <property type="match status" value="1"/>
</dbReference>
<sequence length="326" mass="35406">MTQTTQAFGQTLDSIIREATGRLRDAGVDTPHYDAKLLLAQAFHCSVADVDKAMLMRSTPAQLVWSVWHDQNGEQGVAPEEGSAQRALEEFESYVARRAGREPLQHITGHAPFRYIDVAVGPGVFVPRPETETVVQAAIDWIAEQGLPSPRVVDLCAGSGVIGLSMCKEVPGAQVWAVELNPEAAHWALRNRDALQPSIAGLDSNYQLEIGDATSPLTLAQLDGTVDVVISNPPYIPQTDIPEQPETRDYDPDLALYGGSADGMMIPEQIMVRAAALLRSGGLLVMEHDISQAQRTRMFAQANGFATAVTREDLTGRPRFLVAIKQ</sequence>
<dbReference type="SUPFAM" id="SSF53335">
    <property type="entry name" value="S-adenosyl-L-methionine-dependent methyltransferases"/>
    <property type="match status" value="1"/>
</dbReference>
<dbReference type="GO" id="GO:0003676">
    <property type="term" value="F:nucleic acid binding"/>
    <property type="evidence" value="ECO:0007669"/>
    <property type="project" value="InterPro"/>
</dbReference>
<evidence type="ECO:0000313" key="6">
    <source>
        <dbReference type="EMBL" id="KFI68452.1"/>
    </source>
</evidence>
<dbReference type="Pfam" id="PF03602">
    <property type="entry name" value="Cons_hypoth95"/>
    <property type="match status" value="1"/>
</dbReference>
<name>A0A087BBQ2_9BIFI</name>
<keyword evidence="7" id="KW-1185">Reference proteome</keyword>
<evidence type="ECO:0000259" key="5">
    <source>
        <dbReference type="Pfam" id="PF17827"/>
    </source>
</evidence>
<feature type="binding site" evidence="4">
    <location>
        <position position="232"/>
    </location>
    <ligand>
        <name>S-adenosyl-L-methionine</name>
        <dbReference type="ChEBI" id="CHEBI:59789"/>
    </ligand>
</feature>
<dbReference type="InterPro" id="IPR029063">
    <property type="entry name" value="SAM-dependent_MTases_sf"/>
</dbReference>
<evidence type="ECO:0000256" key="2">
    <source>
        <dbReference type="ARBA" id="ARBA00022679"/>
    </source>
</evidence>
<dbReference type="Gene3D" id="3.40.50.150">
    <property type="entry name" value="Vaccinia Virus protein VP39"/>
    <property type="match status" value="1"/>
</dbReference>
<evidence type="ECO:0000313" key="7">
    <source>
        <dbReference type="Proteomes" id="UP000029052"/>
    </source>
</evidence>
<comment type="similarity">
    <text evidence="4">Belongs to the protein N5-glutamine methyltransferase family. PrmC subfamily.</text>
</comment>
<dbReference type="EMBL" id="JGZB01000004">
    <property type="protein sequence ID" value="KFI68452.1"/>
    <property type="molecule type" value="Genomic_DNA"/>
</dbReference>
<dbReference type="InterPro" id="IPR004556">
    <property type="entry name" value="HemK-like"/>
</dbReference>
<dbReference type="InterPro" id="IPR050320">
    <property type="entry name" value="N5-glutamine_MTase"/>
</dbReference>
<dbReference type="InterPro" id="IPR002052">
    <property type="entry name" value="DNA_methylase_N6_adenine_CS"/>
</dbReference>
<comment type="catalytic activity">
    <reaction evidence="4">
        <text>L-glutaminyl-[peptide chain release factor] + S-adenosyl-L-methionine = N(5)-methyl-L-glutaminyl-[peptide chain release factor] + S-adenosyl-L-homocysteine + H(+)</text>
        <dbReference type="Rhea" id="RHEA:42896"/>
        <dbReference type="Rhea" id="RHEA-COMP:10271"/>
        <dbReference type="Rhea" id="RHEA-COMP:10272"/>
        <dbReference type="ChEBI" id="CHEBI:15378"/>
        <dbReference type="ChEBI" id="CHEBI:30011"/>
        <dbReference type="ChEBI" id="CHEBI:57856"/>
        <dbReference type="ChEBI" id="CHEBI:59789"/>
        <dbReference type="ChEBI" id="CHEBI:61891"/>
        <dbReference type="EC" id="2.1.1.297"/>
    </reaction>
</comment>
<dbReference type="PANTHER" id="PTHR18895">
    <property type="entry name" value="HEMK METHYLTRANSFERASE"/>
    <property type="match status" value="1"/>
</dbReference>
<keyword evidence="3 4" id="KW-0949">S-adenosyl-L-methionine</keyword>
<feature type="domain" description="Release factor glutamine methyltransferase N-terminal" evidence="5">
    <location>
        <begin position="86"/>
        <end position="109"/>
    </location>
</feature>
<comment type="caution">
    <text evidence="6">The sequence shown here is derived from an EMBL/GenBank/DDBJ whole genome shotgun (WGS) entry which is preliminary data.</text>
</comment>
<accession>A0A087BBQ2</accession>
<feature type="binding site" evidence="4">
    <location>
        <begin position="232"/>
        <end position="235"/>
    </location>
    <ligand>
        <name>substrate</name>
    </ligand>
</feature>
<gene>
    <name evidence="4" type="primary">prmC</name>
    <name evidence="6" type="ORF">BMAGN_0414</name>
</gene>
<dbReference type="GO" id="GO:0102559">
    <property type="term" value="F:peptide chain release factor N(5)-glutamine methyltransferase activity"/>
    <property type="evidence" value="ECO:0007669"/>
    <property type="project" value="UniProtKB-EC"/>
</dbReference>
<dbReference type="EC" id="2.1.1.297" evidence="4"/>
<evidence type="ECO:0000256" key="4">
    <source>
        <dbReference type="HAMAP-Rule" id="MF_02126"/>
    </source>
</evidence>
<dbReference type="STRING" id="1692.BMAGN_0414"/>
<dbReference type="InterPro" id="IPR040758">
    <property type="entry name" value="PrmC_N"/>
</dbReference>
<keyword evidence="1 4" id="KW-0489">Methyltransferase</keyword>
<dbReference type="Pfam" id="PF17827">
    <property type="entry name" value="PrmC_N"/>
    <property type="match status" value="1"/>
</dbReference>
<keyword evidence="2 4" id="KW-0808">Transferase</keyword>
<protein>
    <recommendedName>
        <fullName evidence="4">Release factor glutamine methyltransferase</fullName>
        <shortName evidence="4">RF MTase</shortName>
        <ecNumber evidence="4">2.1.1.297</ecNumber>
    </recommendedName>
    <alternativeName>
        <fullName evidence="4">N5-glutamine methyltransferase PrmC</fullName>
    </alternativeName>
    <alternativeName>
        <fullName evidence="4">Protein-(glutamine-N5) MTase PrmC</fullName>
    </alternativeName>
    <alternativeName>
        <fullName evidence="4">Protein-glutamine N-methyltransferase PrmC</fullName>
    </alternativeName>
</protein>
<reference evidence="6 7" key="1">
    <citation type="submission" date="2014-03" db="EMBL/GenBank/DDBJ databases">
        <title>Genomics of Bifidobacteria.</title>
        <authorList>
            <person name="Ventura M."/>
            <person name="Milani C."/>
            <person name="Lugli G.A."/>
        </authorList>
    </citation>
    <scope>NUCLEOTIDE SEQUENCE [LARGE SCALE GENOMIC DNA]</scope>
    <source>
        <strain evidence="6 7">LMG 11591</strain>
    </source>
</reference>
<dbReference type="InterPro" id="IPR019874">
    <property type="entry name" value="RF_methyltr_PrmC"/>
</dbReference>
<dbReference type="PROSITE" id="PS00092">
    <property type="entry name" value="N6_MTASE"/>
    <property type="match status" value="1"/>
</dbReference>
<dbReference type="RefSeq" id="WP_022859030.1">
    <property type="nucleotide sequence ID" value="NZ_JGZB01000004.1"/>
</dbReference>
<dbReference type="PANTHER" id="PTHR18895:SF74">
    <property type="entry name" value="MTRF1L RELEASE FACTOR GLUTAMINE METHYLTRANSFERASE"/>
    <property type="match status" value="1"/>
</dbReference>
<dbReference type="NCBIfam" id="TIGR00536">
    <property type="entry name" value="hemK_fam"/>
    <property type="match status" value="1"/>
</dbReference>
<dbReference type="eggNOG" id="COG2890">
    <property type="taxonomic scope" value="Bacteria"/>
</dbReference>
<comment type="caution">
    <text evidence="4">Lacks conserved residue(s) required for the propagation of feature annotation.</text>
</comment>
<dbReference type="GO" id="GO:0032259">
    <property type="term" value="P:methylation"/>
    <property type="evidence" value="ECO:0007669"/>
    <property type="project" value="UniProtKB-KW"/>
</dbReference>
<dbReference type="Proteomes" id="UP000029052">
    <property type="component" value="Unassembled WGS sequence"/>
</dbReference>
<feature type="binding site" evidence="4">
    <location>
        <position position="179"/>
    </location>
    <ligand>
        <name>S-adenosyl-L-methionine</name>
        <dbReference type="ChEBI" id="CHEBI:59789"/>
    </ligand>
</feature>